<dbReference type="HAMAP" id="MF_02215">
    <property type="entry name" value="UbiJ"/>
    <property type="match status" value="1"/>
</dbReference>
<gene>
    <name evidence="1" type="primary">ubiJ</name>
    <name evidence="2" type="ORF">BKX93_18000</name>
</gene>
<proteinExistence type="inferred from homology"/>
<evidence type="ECO:0000313" key="2">
    <source>
        <dbReference type="EMBL" id="AOZ51702.1"/>
    </source>
</evidence>
<name>A0A1D9LK68_9NEIS</name>
<dbReference type="PANTHER" id="PTHR38693:SF1">
    <property type="entry name" value="UBIQUINONE BIOSYNTHESIS ACCESSORY FACTOR UBIJ"/>
    <property type="match status" value="1"/>
</dbReference>
<keyword evidence="1" id="KW-0831">Ubiquinone biosynthesis</keyword>
<dbReference type="KEGG" id="cvc:BKX93_18000"/>
<dbReference type="EMBL" id="CP017707">
    <property type="protein sequence ID" value="AOZ51702.1"/>
    <property type="molecule type" value="Genomic_DNA"/>
</dbReference>
<dbReference type="STRING" id="1108595.BKX93_18000"/>
<comment type="function">
    <text evidence="1">Required for ubiquinone (coenzyme Q) biosynthesis. Binds hydrophobic ubiquinone biosynthetic intermediates via its SCP2 domain and is essential for the stability of the Ubi complex. May constitute a docking platform where Ubi enzymes assemble and access their SCP2-bound polyprenyl substrates.</text>
</comment>
<dbReference type="GO" id="GO:0005737">
    <property type="term" value="C:cytoplasm"/>
    <property type="evidence" value="ECO:0007669"/>
    <property type="project" value="UniProtKB-SubCell"/>
</dbReference>
<accession>A0A1D9LK68</accession>
<dbReference type="Proteomes" id="UP000178776">
    <property type="component" value="Chromosome"/>
</dbReference>
<reference evidence="2 3" key="1">
    <citation type="submission" date="2016-10" db="EMBL/GenBank/DDBJ databases">
        <title>Chromobacterium muskegensis sp. nov., an insecticidal bacterium isolated from Sphagnum bogs.</title>
        <authorList>
            <person name="Sparks M.E."/>
            <person name="Blackburn M.B."/>
            <person name="Gundersen-Rindal D.E."/>
            <person name="Mitchell A."/>
            <person name="Farrar R."/>
            <person name="Kuhar D."/>
        </authorList>
    </citation>
    <scope>NUCLEOTIDE SEQUENCE [LARGE SCALE GENOMIC DNA]</scope>
    <source>
        <strain evidence="2 3">21-1</strain>
    </source>
</reference>
<comment type="subcellular location">
    <subcellularLocation>
        <location evidence="1">Cytoplasm</location>
    </subcellularLocation>
</comment>
<dbReference type="GeneID" id="68843099"/>
<dbReference type="PANTHER" id="PTHR38693">
    <property type="entry name" value="UBIQUINONE BIOSYNTHESIS PROTEIN UBIJ"/>
    <property type="match status" value="1"/>
</dbReference>
<evidence type="ECO:0000313" key="3">
    <source>
        <dbReference type="Proteomes" id="UP000178776"/>
    </source>
</evidence>
<comment type="pathway">
    <text evidence="1">Cofactor biosynthesis; ubiquinone biosynthesis.</text>
</comment>
<comment type="similarity">
    <text evidence="1">Belongs to the UbiJ family.</text>
</comment>
<dbReference type="RefSeq" id="WP_070980784.1">
    <property type="nucleotide sequence ID" value="NZ_CP017707.1"/>
</dbReference>
<dbReference type="AlphaFoldDB" id="A0A1D9LK68"/>
<organism evidence="2 3">
    <name type="scientific">Chromobacterium vaccinii</name>
    <dbReference type="NCBI Taxonomy" id="1108595"/>
    <lineage>
        <taxon>Bacteria</taxon>
        <taxon>Pseudomonadati</taxon>
        <taxon>Pseudomonadota</taxon>
        <taxon>Betaproteobacteria</taxon>
        <taxon>Neisseriales</taxon>
        <taxon>Chromobacteriaceae</taxon>
        <taxon>Chromobacterium</taxon>
    </lineage>
</organism>
<evidence type="ECO:0000256" key="1">
    <source>
        <dbReference type="HAMAP-Rule" id="MF_02215"/>
    </source>
</evidence>
<keyword evidence="1" id="KW-0963">Cytoplasm</keyword>
<dbReference type="UniPathway" id="UPA00232"/>
<dbReference type="GO" id="GO:0006744">
    <property type="term" value="P:ubiquinone biosynthetic process"/>
    <property type="evidence" value="ECO:0007669"/>
    <property type="project" value="UniProtKB-UniRule"/>
</dbReference>
<dbReference type="InterPro" id="IPR038989">
    <property type="entry name" value="UbiJ"/>
</dbReference>
<protein>
    <recommendedName>
        <fullName evidence="1">Ubiquinone biosynthesis accessory factor UbiJ</fullName>
    </recommendedName>
</protein>
<sequence length="195" mass="21392">MAIQIAAFNHLLNQHPARRDELAAHAGRRVAIALPPLHVAGVITEEGWLAACDGEPEARLKLRHGAVLSHLTGQAPKLADIALEGDAELASAVGRIVGQLHWHASEDLSRVFGDVAAQRMENLARGLFGFKGQLAFRLADGWIEHLREEAPLLASRHLVQRFVAEVDHLRDDAGRLGKRLERLEAAFNNKQNSQT</sequence>